<dbReference type="EMBL" id="BQNB010015892">
    <property type="protein sequence ID" value="GJT45326.1"/>
    <property type="molecule type" value="Genomic_DNA"/>
</dbReference>
<evidence type="ECO:0000313" key="3">
    <source>
        <dbReference type="Proteomes" id="UP001151760"/>
    </source>
</evidence>
<comment type="caution">
    <text evidence="2">The sequence shown here is derived from an EMBL/GenBank/DDBJ whole genome shotgun (WGS) entry which is preliminary data.</text>
</comment>
<gene>
    <name evidence="2" type="ORF">Tco_0954041</name>
</gene>
<name>A0ABQ5E1N3_9ASTR</name>
<accession>A0ABQ5E1N3</accession>
<organism evidence="2 3">
    <name type="scientific">Tanacetum coccineum</name>
    <dbReference type="NCBI Taxonomy" id="301880"/>
    <lineage>
        <taxon>Eukaryota</taxon>
        <taxon>Viridiplantae</taxon>
        <taxon>Streptophyta</taxon>
        <taxon>Embryophyta</taxon>
        <taxon>Tracheophyta</taxon>
        <taxon>Spermatophyta</taxon>
        <taxon>Magnoliopsida</taxon>
        <taxon>eudicotyledons</taxon>
        <taxon>Gunneridae</taxon>
        <taxon>Pentapetalae</taxon>
        <taxon>asterids</taxon>
        <taxon>campanulids</taxon>
        <taxon>Asterales</taxon>
        <taxon>Asteraceae</taxon>
        <taxon>Asteroideae</taxon>
        <taxon>Anthemideae</taxon>
        <taxon>Anthemidinae</taxon>
        <taxon>Tanacetum</taxon>
    </lineage>
</organism>
<reference evidence="2" key="2">
    <citation type="submission" date="2022-01" db="EMBL/GenBank/DDBJ databases">
        <authorList>
            <person name="Yamashiro T."/>
            <person name="Shiraishi A."/>
            <person name="Satake H."/>
            <person name="Nakayama K."/>
        </authorList>
    </citation>
    <scope>NUCLEOTIDE SEQUENCE</scope>
</reference>
<evidence type="ECO:0000313" key="2">
    <source>
        <dbReference type="EMBL" id="GJT45326.1"/>
    </source>
</evidence>
<keyword evidence="3" id="KW-1185">Reference proteome</keyword>
<reference evidence="2" key="1">
    <citation type="journal article" date="2022" name="Int. J. Mol. Sci.">
        <title>Draft Genome of Tanacetum Coccineum: Genomic Comparison of Closely Related Tanacetum-Family Plants.</title>
        <authorList>
            <person name="Yamashiro T."/>
            <person name="Shiraishi A."/>
            <person name="Nakayama K."/>
            <person name="Satake H."/>
        </authorList>
    </citation>
    <scope>NUCLEOTIDE SEQUENCE</scope>
</reference>
<sequence>MGDLNITLHHDGVFVPNPLKLVLSNAKHIFYCLPYTTLTRSIRELKTYNDMVKFMRIDYENDKQIDLFTEHDGYDVLEYTANDNLVAKNFSDNEETDSESLLVYCGRDTSIGRCASKKTLMKDQEKDKEKDKGKMSEKDKQKGKGKMGEKSMENMKWTKTEVLEQKGLHVQ</sequence>
<evidence type="ECO:0000256" key="1">
    <source>
        <dbReference type="SAM" id="MobiDB-lite"/>
    </source>
</evidence>
<feature type="region of interest" description="Disordered" evidence="1">
    <location>
        <begin position="120"/>
        <end position="171"/>
    </location>
</feature>
<dbReference type="Proteomes" id="UP001151760">
    <property type="component" value="Unassembled WGS sequence"/>
</dbReference>
<protein>
    <submittedName>
        <fullName evidence="2">Uncharacterized protein</fullName>
    </submittedName>
</protein>
<proteinExistence type="predicted"/>